<keyword evidence="3" id="KW-1185">Reference proteome</keyword>
<gene>
    <name evidence="2" type="ORF">QE152_g10669</name>
</gene>
<reference evidence="2 3" key="1">
    <citation type="journal article" date="2024" name="BMC Genomics">
        <title>De novo assembly and annotation of Popillia japonica's genome with initial clues to its potential as an invasive pest.</title>
        <authorList>
            <person name="Cucini C."/>
            <person name="Boschi S."/>
            <person name="Funari R."/>
            <person name="Cardaioli E."/>
            <person name="Iannotti N."/>
            <person name="Marturano G."/>
            <person name="Paoli F."/>
            <person name="Bruttini M."/>
            <person name="Carapelli A."/>
            <person name="Frati F."/>
            <person name="Nardi F."/>
        </authorList>
    </citation>
    <scope>NUCLEOTIDE SEQUENCE [LARGE SCALE GENOMIC DNA]</scope>
    <source>
        <strain evidence="2">DMR45628</strain>
    </source>
</reference>
<organism evidence="2 3">
    <name type="scientific">Popillia japonica</name>
    <name type="common">Japanese beetle</name>
    <dbReference type="NCBI Taxonomy" id="7064"/>
    <lineage>
        <taxon>Eukaryota</taxon>
        <taxon>Metazoa</taxon>
        <taxon>Ecdysozoa</taxon>
        <taxon>Arthropoda</taxon>
        <taxon>Hexapoda</taxon>
        <taxon>Insecta</taxon>
        <taxon>Pterygota</taxon>
        <taxon>Neoptera</taxon>
        <taxon>Endopterygota</taxon>
        <taxon>Coleoptera</taxon>
        <taxon>Polyphaga</taxon>
        <taxon>Scarabaeiformia</taxon>
        <taxon>Scarabaeidae</taxon>
        <taxon>Rutelinae</taxon>
        <taxon>Popillia</taxon>
    </lineage>
</organism>
<protein>
    <submittedName>
        <fullName evidence="2">Uncharacterized protein</fullName>
    </submittedName>
</protein>
<name>A0AAW1LUI8_POPJA</name>
<proteinExistence type="predicted"/>
<evidence type="ECO:0000313" key="3">
    <source>
        <dbReference type="Proteomes" id="UP001458880"/>
    </source>
</evidence>
<evidence type="ECO:0000256" key="1">
    <source>
        <dbReference type="SAM" id="MobiDB-lite"/>
    </source>
</evidence>
<comment type="caution">
    <text evidence="2">The sequence shown here is derived from an EMBL/GenBank/DDBJ whole genome shotgun (WGS) entry which is preliminary data.</text>
</comment>
<sequence length="140" mass="15818">MNATRKSDDEIKRILAMSDDGEEDFSGSESEYAPSLSEEMMQESFSEDMDNSDNYESSDHDSENSDERRSNNSARQMHENIIPFSKSILRGKNRYKWATTKGKRRRSAVNIVHQARGPTGAAKGLTDCLEVFKLFGVGQQ</sequence>
<accession>A0AAW1LUI8</accession>
<dbReference type="AlphaFoldDB" id="A0AAW1LUI8"/>
<dbReference type="Proteomes" id="UP001458880">
    <property type="component" value="Unassembled WGS sequence"/>
</dbReference>
<feature type="region of interest" description="Disordered" evidence="1">
    <location>
        <begin position="1"/>
        <end position="80"/>
    </location>
</feature>
<dbReference type="EMBL" id="JASPKY010000099">
    <property type="protein sequence ID" value="KAK9737510.1"/>
    <property type="molecule type" value="Genomic_DNA"/>
</dbReference>
<feature type="compositionally biased region" description="Basic and acidic residues" evidence="1">
    <location>
        <begin position="57"/>
        <end position="70"/>
    </location>
</feature>
<feature type="compositionally biased region" description="Basic and acidic residues" evidence="1">
    <location>
        <begin position="1"/>
        <end position="13"/>
    </location>
</feature>
<evidence type="ECO:0000313" key="2">
    <source>
        <dbReference type="EMBL" id="KAK9737510.1"/>
    </source>
</evidence>